<dbReference type="GO" id="GO:0009276">
    <property type="term" value="C:Gram-negative-bacterium-type cell wall"/>
    <property type="evidence" value="ECO:0007669"/>
    <property type="project" value="InterPro"/>
</dbReference>
<evidence type="ECO:0000259" key="11">
    <source>
        <dbReference type="Pfam" id="PF05134"/>
    </source>
</evidence>
<dbReference type="OrthoDB" id="7011844at2"/>
<comment type="subcellular location">
    <subcellularLocation>
        <location evidence="1">Cell inner membrane</location>
        <topology evidence="1">Single-pass membrane protein</topology>
    </subcellularLocation>
</comment>
<keyword evidence="14" id="KW-1185">Reference proteome</keyword>
<evidence type="ECO:0000256" key="3">
    <source>
        <dbReference type="ARBA" id="ARBA00022448"/>
    </source>
</evidence>
<gene>
    <name evidence="13" type="ORF">EDC54_103320</name>
</gene>
<comment type="similarity">
    <text evidence="2 10">Belongs to the GSP L family.</text>
</comment>
<evidence type="ECO:0000256" key="5">
    <source>
        <dbReference type="ARBA" id="ARBA00022519"/>
    </source>
</evidence>
<sequence length="419" mass="46996">MKIVEKWKQKAATVTLRREENLRHPCLIIRLPVEEQGEMEWQARSPDGAHLLGQGRGSAESVRQALMAYPSVAFTRVLVPTAEVTFYSLTLPRQARRQLAQVVPFMLEEQLATEIETLHVAALEIQGDEGTVAVVEKSRMRRWLAQCEALAIRIDTLVPDACVLPKHKDGWSALQHDDMWLFRQPTGHAMAAESSWCADLLTASMPLPAIYSYSPVPAEGALAQFDWQPQPETHLFTLAVTAALPASADLRQGDYAQENTWRNALLPWRGVGIALAGYLLLVAVEAGWSHYQLYQQAEHWRQESVRVYRQIFPSETNVVNPRVQMQQHLQRASAGNGTKGLLARLTPLQKLIAQNGGVKIQSLSYEGSSGEFRLALLAGSYQALEQFQQQAMTDYQVQAGEMRQEHDRVEGRLTLRSQP</sequence>
<evidence type="ECO:0000256" key="1">
    <source>
        <dbReference type="ARBA" id="ARBA00004377"/>
    </source>
</evidence>
<dbReference type="CDD" id="cd24017">
    <property type="entry name" value="ASKHA_T2SSL_N"/>
    <property type="match status" value="1"/>
</dbReference>
<dbReference type="GO" id="GO:0005886">
    <property type="term" value="C:plasma membrane"/>
    <property type="evidence" value="ECO:0007669"/>
    <property type="project" value="UniProtKB-SubCell"/>
</dbReference>
<comment type="caution">
    <text evidence="13">The sequence shown here is derived from an EMBL/GenBank/DDBJ whole genome shotgun (WGS) entry which is preliminary data.</text>
</comment>
<dbReference type="Gene3D" id="3.30.420.380">
    <property type="match status" value="1"/>
</dbReference>
<dbReference type="AlphaFoldDB" id="A0A4R3VSW3"/>
<dbReference type="Proteomes" id="UP000295433">
    <property type="component" value="Unassembled WGS sequence"/>
</dbReference>
<evidence type="ECO:0000256" key="4">
    <source>
        <dbReference type="ARBA" id="ARBA00022475"/>
    </source>
</evidence>
<dbReference type="EMBL" id="SMBY01000003">
    <property type="protein sequence ID" value="TCV07062.1"/>
    <property type="molecule type" value="Genomic_DNA"/>
</dbReference>
<protein>
    <recommendedName>
        <fullName evidence="10">Type II secretion system protein L</fullName>
        <shortName evidence="10">T2SS protein L</shortName>
    </recommendedName>
</protein>
<feature type="domain" description="GspL periplasmic" evidence="12">
    <location>
        <begin position="264"/>
        <end position="418"/>
    </location>
</feature>
<evidence type="ECO:0000256" key="6">
    <source>
        <dbReference type="ARBA" id="ARBA00022692"/>
    </source>
</evidence>
<dbReference type="InterPro" id="IPR024230">
    <property type="entry name" value="GspL_cyto_dom"/>
</dbReference>
<dbReference type="Gene3D" id="3.30.1360.100">
    <property type="entry name" value="General secretion pathway protein M, EpsM"/>
    <property type="match status" value="1"/>
</dbReference>
<evidence type="ECO:0000313" key="14">
    <source>
        <dbReference type="Proteomes" id="UP000295433"/>
    </source>
</evidence>
<organism evidence="13 14">
    <name type="scientific">Samsonia erythrinae</name>
    <dbReference type="NCBI Taxonomy" id="160434"/>
    <lineage>
        <taxon>Bacteria</taxon>
        <taxon>Pseudomonadati</taxon>
        <taxon>Pseudomonadota</taxon>
        <taxon>Gammaproteobacteria</taxon>
        <taxon>Enterobacterales</taxon>
        <taxon>Pectobacteriaceae</taxon>
        <taxon>Samsonia</taxon>
    </lineage>
</organism>
<evidence type="ECO:0000256" key="2">
    <source>
        <dbReference type="ARBA" id="ARBA00005318"/>
    </source>
</evidence>
<evidence type="ECO:0000259" key="12">
    <source>
        <dbReference type="Pfam" id="PF12693"/>
    </source>
</evidence>
<keyword evidence="3 10" id="KW-0813">Transport</keyword>
<dbReference type="Pfam" id="PF05134">
    <property type="entry name" value="T2SSL"/>
    <property type="match status" value="1"/>
</dbReference>
<reference evidence="13 14" key="1">
    <citation type="submission" date="2019-03" db="EMBL/GenBank/DDBJ databases">
        <title>Genomic Encyclopedia of Type Strains, Phase IV (KMG-IV): sequencing the most valuable type-strain genomes for metagenomic binning, comparative biology and taxonomic classification.</title>
        <authorList>
            <person name="Goeker M."/>
        </authorList>
    </citation>
    <scope>NUCLEOTIDE SEQUENCE [LARGE SCALE GENOMIC DNA]</scope>
    <source>
        <strain evidence="13 14">DSM 16730</strain>
    </source>
</reference>
<evidence type="ECO:0000313" key="13">
    <source>
        <dbReference type="EMBL" id="TCV07062.1"/>
    </source>
</evidence>
<evidence type="ECO:0000256" key="10">
    <source>
        <dbReference type="PIRNR" id="PIRNR015761"/>
    </source>
</evidence>
<dbReference type="Gene3D" id="3.30.420.370">
    <property type="match status" value="1"/>
</dbReference>
<dbReference type="InterPro" id="IPR043129">
    <property type="entry name" value="ATPase_NBD"/>
</dbReference>
<keyword evidence="9" id="KW-0472">Membrane</keyword>
<evidence type="ECO:0000256" key="9">
    <source>
        <dbReference type="ARBA" id="ARBA00023136"/>
    </source>
</evidence>
<dbReference type="InterPro" id="IPR025691">
    <property type="entry name" value="GspL_pp_dom"/>
</dbReference>
<dbReference type="GO" id="GO:0015628">
    <property type="term" value="P:protein secretion by the type II secretion system"/>
    <property type="evidence" value="ECO:0007669"/>
    <property type="project" value="InterPro"/>
</dbReference>
<dbReference type="GO" id="GO:0015627">
    <property type="term" value="C:type II protein secretion system complex"/>
    <property type="evidence" value="ECO:0007669"/>
    <property type="project" value="InterPro"/>
</dbReference>
<name>A0A4R3VSW3_9GAMM</name>
<dbReference type="PIRSF" id="PIRSF015761">
    <property type="entry name" value="Protein_L"/>
    <property type="match status" value="1"/>
</dbReference>
<keyword evidence="4" id="KW-1003">Cell membrane</keyword>
<evidence type="ECO:0000256" key="7">
    <source>
        <dbReference type="ARBA" id="ARBA00022927"/>
    </source>
</evidence>
<dbReference type="RefSeq" id="WP_132455002.1">
    <property type="nucleotide sequence ID" value="NZ_JAWIZJ010000003.1"/>
</dbReference>
<dbReference type="InterPro" id="IPR007812">
    <property type="entry name" value="T2SS_protein-GspL"/>
</dbReference>
<keyword evidence="7 10" id="KW-0653">Protein transport</keyword>
<comment type="function">
    <text evidence="10">Inner membrane component of the type II secretion system required for the energy-dependent secretion of extracellular factors such as proteases and toxins from the periplasm.</text>
</comment>
<accession>A0A4R3VSW3</accession>
<dbReference type="Pfam" id="PF12693">
    <property type="entry name" value="GspL_C"/>
    <property type="match status" value="1"/>
</dbReference>
<keyword evidence="5" id="KW-0997">Cell inner membrane</keyword>
<dbReference type="SUPFAM" id="SSF53067">
    <property type="entry name" value="Actin-like ATPase domain"/>
    <property type="match status" value="2"/>
</dbReference>
<keyword evidence="6" id="KW-0812">Transmembrane</keyword>
<evidence type="ECO:0000256" key="8">
    <source>
        <dbReference type="ARBA" id="ARBA00022989"/>
    </source>
</evidence>
<keyword evidence="8" id="KW-1133">Transmembrane helix</keyword>
<feature type="domain" description="GspL cytoplasmic actin-ATPase-like" evidence="11">
    <location>
        <begin position="27"/>
        <end position="257"/>
    </location>
</feature>
<proteinExistence type="inferred from homology"/>
<dbReference type="NCBIfam" id="TIGR01709">
    <property type="entry name" value="typeII_sec_gspL"/>
    <property type="match status" value="1"/>
</dbReference>